<dbReference type="PANTHER" id="PTHR11958">
    <property type="entry name" value="SODIUM/DICARBOXYLATE SYMPORTER-RELATED"/>
    <property type="match status" value="1"/>
</dbReference>
<dbReference type="Pfam" id="PF00375">
    <property type="entry name" value="SDF"/>
    <property type="match status" value="1"/>
</dbReference>
<dbReference type="InterPro" id="IPR050746">
    <property type="entry name" value="DAACS"/>
</dbReference>
<evidence type="ECO:0000256" key="5">
    <source>
        <dbReference type="ARBA" id="ARBA00023136"/>
    </source>
</evidence>
<keyword evidence="4 6" id="KW-1133">Transmembrane helix</keyword>
<dbReference type="SUPFAM" id="SSF118215">
    <property type="entry name" value="Proton glutamate symport protein"/>
    <property type="match status" value="1"/>
</dbReference>
<evidence type="ECO:0000256" key="6">
    <source>
        <dbReference type="RuleBase" id="RU361216"/>
    </source>
</evidence>
<comment type="subcellular location">
    <subcellularLocation>
        <location evidence="1 6">Membrane</location>
        <topology evidence="1 6">Multi-pass membrane protein</topology>
    </subcellularLocation>
</comment>
<feature type="transmembrane region" description="Helical" evidence="6">
    <location>
        <begin position="71"/>
        <end position="91"/>
    </location>
</feature>
<evidence type="ECO:0000256" key="3">
    <source>
        <dbReference type="ARBA" id="ARBA00022692"/>
    </source>
</evidence>
<dbReference type="InterPro" id="IPR036458">
    <property type="entry name" value="Na:dicarbo_symporter_sf"/>
</dbReference>
<evidence type="ECO:0000313" key="8">
    <source>
        <dbReference type="Proteomes" id="UP001331515"/>
    </source>
</evidence>
<dbReference type="AlphaFoldDB" id="A0AAN8HYZ7"/>
<keyword evidence="8" id="KW-1185">Reference proteome</keyword>
<dbReference type="InterPro" id="IPR001991">
    <property type="entry name" value="Na-dicarboxylate_symporter"/>
</dbReference>
<accession>A0AAN8HYZ7</accession>
<name>A0AAN8HYZ7_CHAGU</name>
<organism evidence="7 8">
    <name type="scientific">Champsocephalus gunnari</name>
    <name type="common">Mackerel icefish</name>
    <dbReference type="NCBI Taxonomy" id="52237"/>
    <lineage>
        <taxon>Eukaryota</taxon>
        <taxon>Metazoa</taxon>
        <taxon>Chordata</taxon>
        <taxon>Craniata</taxon>
        <taxon>Vertebrata</taxon>
        <taxon>Euteleostomi</taxon>
        <taxon>Actinopterygii</taxon>
        <taxon>Neopterygii</taxon>
        <taxon>Teleostei</taxon>
        <taxon>Neoteleostei</taxon>
        <taxon>Acanthomorphata</taxon>
        <taxon>Eupercaria</taxon>
        <taxon>Perciformes</taxon>
        <taxon>Notothenioidei</taxon>
        <taxon>Channichthyidae</taxon>
        <taxon>Champsocephalus</taxon>
    </lineage>
</organism>
<dbReference type="Proteomes" id="UP001331515">
    <property type="component" value="Unassembled WGS sequence"/>
</dbReference>
<sequence>METNVPEQEFGNGRGLVKKCRDAVLQNSYLATVISAVVLGITLGLVLKFYIHISDHNKQYIDIPGKILMDMVQLMTVPLLLTNLITGASGFKAHRVIDGRATAYFLSTTLMSLSIGIFLVMMFEPGSSPSVEGEDPEDIEPFFNIDCLMDIIRNMVPTRTIQASFRQVCFN</sequence>
<protein>
    <recommendedName>
        <fullName evidence="6">Amino acid transporter</fullName>
    </recommendedName>
</protein>
<dbReference type="PRINTS" id="PR00173">
    <property type="entry name" value="EDTRNSPORT"/>
</dbReference>
<evidence type="ECO:0000256" key="4">
    <source>
        <dbReference type="ARBA" id="ARBA00022989"/>
    </source>
</evidence>
<dbReference type="GO" id="GO:0005886">
    <property type="term" value="C:plasma membrane"/>
    <property type="evidence" value="ECO:0007669"/>
    <property type="project" value="TreeGrafter"/>
</dbReference>
<comment type="caution">
    <text evidence="7">The sequence shown here is derived from an EMBL/GenBank/DDBJ whole genome shotgun (WGS) entry which is preliminary data.</text>
</comment>
<reference evidence="7 8" key="1">
    <citation type="journal article" date="2023" name="Mol. Biol. Evol.">
        <title>Genomics of Secondarily Temperate Adaptation in the Only Non-Antarctic Icefish.</title>
        <authorList>
            <person name="Rivera-Colon A.G."/>
            <person name="Rayamajhi N."/>
            <person name="Minhas B.F."/>
            <person name="Madrigal G."/>
            <person name="Bilyk K.T."/>
            <person name="Yoon V."/>
            <person name="Hune M."/>
            <person name="Gregory S."/>
            <person name="Cheng C.H.C."/>
            <person name="Catchen J.M."/>
        </authorList>
    </citation>
    <scope>NUCLEOTIDE SEQUENCE [LARGE SCALE GENOMIC DNA]</scope>
    <source>
        <tissue evidence="7">White muscle</tissue>
    </source>
</reference>
<feature type="transmembrane region" description="Helical" evidence="6">
    <location>
        <begin position="28"/>
        <end position="51"/>
    </location>
</feature>
<keyword evidence="6" id="KW-0769">Symport</keyword>
<dbReference type="GO" id="GO:0015175">
    <property type="term" value="F:neutral L-amino acid transmembrane transporter activity"/>
    <property type="evidence" value="ECO:0007669"/>
    <property type="project" value="TreeGrafter"/>
</dbReference>
<comment type="caution">
    <text evidence="6">Lacks conserved residue(s) required for the propagation of feature annotation.</text>
</comment>
<evidence type="ECO:0000256" key="1">
    <source>
        <dbReference type="ARBA" id="ARBA00004141"/>
    </source>
</evidence>
<feature type="transmembrane region" description="Helical" evidence="6">
    <location>
        <begin position="103"/>
        <end position="123"/>
    </location>
</feature>
<dbReference type="PANTHER" id="PTHR11958:SF63">
    <property type="entry name" value="AMINO ACID TRANSPORTER"/>
    <property type="match status" value="1"/>
</dbReference>
<dbReference type="GO" id="GO:0005313">
    <property type="term" value="F:L-glutamate transmembrane transporter activity"/>
    <property type="evidence" value="ECO:0007669"/>
    <property type="project" value="TreeGrafter"/>
</dbReference>
<evidence type="ECO:0000313" key="7">
    <source>
        <dbReference type="EMBL" id="KAK5934309.1"/>
    </source>
</evidence>
<keyword evidence="3 6" id="KW-0812">Transmembrane</keyword>
<dbReference type="Gene3D" id="1.10.3860.10">
    <property type="entry name" value="Sodium:dicarboxylate symporter"/>
    <property type="match status" value="1"/>
</dbReference>
<dbReference type="EMBL" id="JAURVH010001514">
    <property type="protein sequence ID" value="KAK5934309.1"/>
    <property type="molecule type" value="Genomic_DNA"/>
</dbReference>
<keyword evidence="5 6" id="KW-0472">Membrane</keyword>
<comment type="similarity">
    <text evidence="6">Belongs to the dicarboxylate/amino acid:cation symporter (DAACS) (TC 2.A.23) family.</text>
</comment>
<gene>
    <name evidence="7" type="ORF">CgunFtcFv8_014719</name>
</gene>
<dbReference type="GO" id="GO:0015501">
    <property type="term" value="F:glutamate:sodium symporter activity"/>
    <property type="evidence" value="ECO:0007669"/>
    <property type="project" value="TreeGrafter"/>
</dbReference>
<evidence type="ECO:0000256" key="2">
    <source>
        <dbReference type="ARBA" id="ARBA00022448"/>
    </source>
</evidence>
<keyword evidence="2 6" id="KW-0813">Transport</keyword>
<proteinExistence type="inferred from homology"/>